<feature type="compositionally biased region" description="Acidic residues" evidence="7">
    <location>
        <begin position="36"/>
        <end position="51"/>
    </location>
</feature>
<reference evidence="8" key="2">
    <citation type="journal article" date="2023" name="Science">
        <title>Genomic signatures of disease resistance in endangered staghorn corals.</title>
        <authorList>
            <person name="Vollmer S.V."/>
            <person name="Selwyn J.D."/>
            <person name="Despard B.A."/>
            <person name="Roesel C.L."/>
        </authorList>
    </citation>
    <scope>NUCLEOTIDE SEQUENCE</scope>
    <source>
        <strain evidence="8">K2</strain>
    </source>
</reference>
<dbReference type="InterPro" id="IPR009685">
    <property type="entry name" value="MEA1"/>
</dbReference>
<evidence type="ECO:0000313" key="8">
    <source>
        <dbReference type="EMBL" id="KAK2553077.1"/>
    </source>
</evidence>
<dbReference type="GO" id="GO:0030154">
    <property type="term" value="P:cell differentiation"/>
    <property type="evidence" value="ECO:0007669"/>
    <property type="project" value="UniProtKB-KW"/>
</dbReference>
<protein>
    <recommendedName>
        <fullName evidence="2">Male-enhanced antigen 1</fullName>
    </recommendedName>
</protein>
<evidence type="ECO:0000256" key="5">
    <source>
        <dbReference type="ARBA" id="ARBA00022782"/>
    </source>
</evidence>
<dbReference type="GO" id="GO:0007283">
    <property type="term" value="P:spermatogenesis"/>
    <property type="evidence" value="ECO:0007669"/>
    <property type="project" value="UniProtKB-KW"/>
</dbReference>
<reference evidence="8" key="1">
    <citation type="journal article" date="2023" name="G3 (Bethesda)">
        <title>Whole genome assembly and annotation of the endangered Caribbean coral Acropora cervicornis.</title>
        <authorList>
            <person name="Selwyn J.D."/>
            <person name="Vollmer S.V."/>
        </authorList>
    </citation>
    <scope>NUCLEOTIDE SEQUENCE</scope>
    <source>
        <strain evidence="8">K2</strain>
    </source>
</reference>
<gene>
    <name evidence="8" type="ORF">P5673_025525</name>
</gene>
<dbReference type="AlphaFoldDB" id="A0AAD9Q1M4"/>
<evidence type="ECO:0000313" key="9">
    <source>
        <dbReference type="Proteomes" id="UP001249851"/>
    </source>
</evidence>
<evidence type="ECO:0000256" key="7">
    <source>
        <dbReference type="SAM" id="MobiDB-lite"/>
    </source>
</evidence>
<keyword evidence="5" id="KW-0221">Differentiation</keyword>
<sequence>MPPQISPKDIPAVEENSDSEEEEPVPPLLLENTASSDDDADNMADESEENDMNVGYVELSQDEGDSEQATNQWPSQEQQDSLHDNELESGIAASDPASKSINSEDEMKPEQVDLIRQVMAGITLPSSSIPDWAKVIPEERWKASLVSSISNRTAPLDDSGKTD</sequence>
<evidence type="ECO:0000256" key="4">
    <source>
        <dbReference type="ARBA" id="ARBA00022553"/>
    </source>
</evidence>
<keyword evidence="4" id="KW-0597">Phosphoprotein</keyword>
<keyword evidence="9" id="KW-1185">Reference proteome</keyword>
<organism evidence="8 9">
    <name type="scientific">Acropora cervicornis</name>
    <name type="common">Staghorn coral</name>
    <dbReference type="NCBI Taxonomy" id="6130"/>
    <lineage>
        <taxon>Eukaryota</taxon>
        <taxon>Metazoa</taxon>
        <taxon>Cnidaria</taxon>
        <taxon>Anthozoa</taxon>
        <taxon>Hexacorallia</taxon>
        <taxon>Scleractinia</taxon>
        <taxon>Astrocoeniina</taxon>
        <taxon>Acroporidae</taxon>
        <taxon>Acropora</taxon>
    </lineage>
</organism>
<dbReference type="Proteomes" id="UP001249851">
    <property type="component" value="Unassembled WGS sequence"/>
</dbReference>
<evidence type="ECO:0000256" key="6">
    <source>
        <dbReference type="ARBA" id="ARBA00022871"/>
    </source>
</evidence>
<name>A0AAD9Q1M4_ACRCE</name>
<feature type="compositionally biased region" description="Polar residues" evidence="7">
    <location>
        <begin position="67"/>
        <end position="79"/>
    </location>
</feature>
<dbReference type="EMBL" id="JARQWQ010000080">
    <property type="protein sequence ID" value="KAK2553077.1"/>
    <property type="molecule type" value="Genomic_DNA"/>
</dbReference>
<keyword evidence="3" id="KW-0217">Developmental protein</keyword>
<feature type="compositionally biased region" description="Acidic residues" evidence="7">
    <location>
        <begin position="15"/>
        <end position="24"/>
    </location>
</feature>
<dbReference type="Pfam" id="PF06910">
    <property type="entry name" value="MEA1"/>
    <property type="match status" value="1"/>
</dbReference>
<evidence type="ECO:0000256" key="1">
    <source>
        <dbReference type="ARBA" id="ARBA00002540"/>
    </source>
</evidence>
<proteinExistence type="predicted"/>
<comment type="caution">
    <text evidence="8">The sequence shown here is derived from an EMBL/GenBank/DDBJ whole genome shotgun (WGS) entry which is preliminary data.</text>
</comment>
<accession>A0AAD9Q1M4</accession>
<keyword evidence="6" id="KW-0744">Spermatogenesis</keyword>
<feature type="region of interest" description="Disordered" evidence="7">
    <location>
        <begin position="1"/>
        <end position="109"/>
    </location>
</feature>
<comment type="function">
    <text evidence="1">May play an important role in spermatogenesis and/or testis development.</text>
</comment>
<evidence type="ECO:0000256" key="2">
    <source>
        <dbReference type="ARBA" id="ARBA00022245"/>
    </source>
</evidence>
<evidence type="ECO:0000256" key="3">
    <source>
        <dbReference type="ARBA" id="ARBA00022473"/>
    </source>
</evidence>
<dbReference type="PANTHER" id="PTHR17005">
    <property type="entry name" value="MALE-ENHANCED ANTIGEN-1"/>
    <property type="match status" value="1"/>
</dbReference>